<gene>
    <name evidence="1" type="ORF">GC098_37730</name>
</gene>
<dbReference type="Proteomes" id="UP000616779">
    <property type="component" value="Unassembled WGS sequence"/>
</dbReference>
<proteinExistence type="predicted"/>
<keyword evidence="2" id="KW-1185">Reference proteome</keyword>
<comment type="caution">
    <text evidence="1">The sequence shown here is derived from an EMBL/GenBank/DDBJ whole genome shotgun (WGS) entry which is preliminary data.</text>
</comment>
<dbReference type="RefSeq" id="WP_171649573.1">
    <property type="nucleotide sequence ID" value="NZ_WHOA01000256.1"/>
</dbReference>
<reference evidence="1 2" key="1">
    <citation type="submission" date="2019-10" db="EMBL/GenBank/DDBJ databases">
        <title>Description of Paenibacillus terrestris sp. nov.</title>
        <authorList>
            <person name="Carlier A."/>
            <person name="Qi S."/>
        </authorList>
    </citation>
    <scope>NUCLEOTIDE SEQUENCE [LARGE SCALE GENOMIC DNA]</scope>
    <source>
        <strain evidence="1 2">LMG 31458</strain>
    </source>
</reference>
<sequence length="132" mass="15382">MNQYKGIEIIDPIERSIQHELTKSLWQKLCEMRIKIGDKGRINGIFISKSYEQAKALKASFHDWDVSIHKQEENSTQTIQITTPISRLSVEALVELTDVFLIAAAETVTKFDGLEFDVNEIKRLNTPWWKFW</sequence>
<organism evidence="1 2">
    <name type="scientific">Paenibacillus phytorum</name>
    <dbReference type="NCBI Taxonomy" id="2654977"/>
    <lineage>
        <taxon>Bacteria</taxon>
        <taxon>Bacillati</taxon>
        <taxon>Bacillota</taxon>
        <taxon>Bacilli</taxon>
        <taxon>Bacillales</taxon>
        <taxon>Paenibacillaceae</taxon>
        <taxon>Paenibacillus</taxon>
    </lineage>
</organism>
<evidence type="ECO:0000313" key="1">
    <source>
        <dbReference type="EMBL" id="NOU77037.1"/>
    </source>
</evidence>
<accession>A0ABX1Y7W9</accession>
<dbReference type="EMBL" id="WHOA01000256">
    <property type="protein sequence ID" value="NOU77037.1"/>
    <property type="molecule type" value="Genomic_DNA"/>
</dbReference>
<name>A0ABX1Y7W9_9BACL</name>
<evidence type="ECO:0000313" key="2">
    <source>
        <dbReference type="Proteomes" id="UP000616779"/>
    </source>
</evidence>
<protein>
    <submittedName>
        <fullName evidence="1">Uncharacterized protein</fullName>
    </submittedName>
</protein>